<feature type="compositionally biased region" description="Polar residues" evidence="1">
    <location>
        <begin position="195"/>
        <end position="211"/>
    </location>
</feature>
<feature type="compositionally biased region" description="Basic and acidic residues" evidence="1">
    <location>
        <begin position="269"/>
        <end position="290"/>
    </location>
</feature>
<evidence type="ECO:0008006" key="4">
    <source>
        <dbReference type="Google" id="ProtNLM"/>
    </source>
</evidence>
<dbReference type="Proteomes" id="UP000664521">
    <property type="component" value="Unassembled WGS sequence"/>
</dbReference>
<gene>
    <name evidence="2" type="ORF">HETSPECPRED_004635</name>
</gene>
<keyword evidence="3" id="KW-1185">Reference proteome</keyword>
<dbReference type="EMBL" id="CAJPDS010000029">
    <property type="protein sequence ID" value="CAF9921802.1"/>
    <property type="molecule type" value="Genomic_DNA"/>
</dbReference>
<sequence length="325" mass="35396">MPPQVLEPPIKEGPSPSMIELPEPTITGDDPLVNPELELHSSRPSPKRCATAPEPSDVLSPFPKTSPTTLPLRPRNHSPYMRTHMRSRSSNSSLSAPQATQLRSPPVPDAARAMPPVIARPPSPSGPLTRRRSPLRRVSDEVYPTYGGQVDIGETIAEGKELDLTPRPAADAELSQTSPIHSTFPRSRRRPSSPLHQISQTSGSPHVLRTSLSSPSLAATNFNEPYPCSYSYASSSISSTPTSFRSRSPSISSLETIPDTPDAELEAENFPKLKAAADKEGDTEGEEGVRRRSSLGGVMKDKRKRWSVCGAERRGDLDLETIWED</sequence>
<evidence type="ECO:0000313" key="3">
    <source>
        <dbReference type="Proteomes" id="UP000664521"/>
    </source>
</evidence>
<protein>
    <recommendedName>
        <fullName evidence="4">Basic proline-rich protein</fullName>
    </recommendedName>
</protein>
<name>A0A8H3IBB9_9LECA</name>
<evidence type="ECO:0000313" key="2">
    <source>
        <dbReference type="EMBL" id="CAF9921802.1"/>
    </source>
</evidence>
<feature type="region of interest" description="Disordered" evidence="1">
    <location>
        <begin position="1"/>
        <end position="211"/>
    </location>
</feature>
<reference evidence="2" key="1">
    <citation type="submission" date="2021-03" db="EMBL/GenBank/DDBJ databases">
        <authorList>
            <person name="Tagirdzhanova G."/>
        </authorList>
    </citation>
    <scope>NUCLEOTIDE SEQUENCE</scope>
</reference>
<dbReference type="AlphaFoldDB" id="A0A8H3IBB9"/>
<comment type="caution">
    <text evidence="2">The sequence shown here is derived from an EMBL/GenBank/DDBJ whole genome shotgun (WGS) entry which is preliminary data.</text>
</comment>
<feature type="region of interest" description="Disordered" evidence="1">
    <location>
        <begin position="230"/>
        <end position="302"/>
    </location>
</feature>
<evidence type="ECO:0000256" key="1">
    <source>
        <dbReference type="SAM" id="MobiDB-lite"/>
    </source>
</evidence>
<dbReference type="OrthoDB" id="5400063at2759"/>
<organism evidence="2 3">
    <name type="scientific">Heterodermia speciosa</name>
    <dbReference type="NCBI Taxonomy" id="116794"/>
    <lineage>
        <taxon>Eukaryota</taxon>
        <taxon>Fungi</taxon>
        <taxon>Dikarya</taxon>
        <taxon>Ascomycota</taxon>
        <taxon>Pezizomycotina</taxon>
        <taxon>Lecanoromycetes</taxon>
        <taxon>OSLEUM clade</taxon>
        <taxon>Lecanoromycetidae</taxon>
        <taxon>Caliciales</taxon>
        <taxon>Physciaceae</taxon>
        <taxon>Heterodermia</taxon>
    </lineage>
</organism>
<accession>A0A8H3IBB9</accession>
<proteinExistence type="predicted"/>
<feature type="compositionally biased region" description="Low complexity" evidence="1">
    <location>
        <begin position="230"/>
        <end position="253"/>
    </location>
</feature>